<comment type="caution">
    <text evidence="2">The sequence shown here is derived from an EMBL/GenBank/DDBJ whole genome shotgun (WGS) entry which is preliminary data.</text>
</comment>
<protein>
    <recommendedName>
        <fullName evidence="1">GST N-terminal domain-containing protein</fullName>
    </recommendedName>
</protein>
<keyword evidence="3" id="KW-1185">Reference proteome</keyword>
<dbReference type="PROSITE" id="PS50404">
    <property type="entry name" value="GST_NTER"/>
    <property type="match status" value="1"/>
</dbReference>
<dbReference type="EMBL" id="JALBWM010000163">
    <property type="protein sequence ID" value="MCO1336622.1"/>
    <property type="molecule type" value="Genomic_DNA"/>
</dbReference>
<gene>
    <name evidence="2" type="ORF">MO867_20025</name>
</gene>
<dbReference type="InterPro" id="IPR004045">
    <property type="entry name" value="Glutathione_S-Trfase_N"/>
</dbReference>
<dbReference type="SUPFAM" id="SSF52833">
    <property type="entry name" value="Thioredoxin-like"/>
    <property type="match status" value="1"/>
</dbReference>
<sequence>MGVEYETILTDRKAVEQKSSEYMRLNPTGRIPKLLDENLIISESDTEF</sequence>
<evidence type="ECO:0000313" key="2">
    <source>
        <dbReference type="EMBL" id="MCO1336622.1"/>
    </source>
</evidence>
<dbReference type="Pfam" id="PF02798">
    <property type="entry name" value="GST_N"/>
    <property type="match status" value="1"/>
</dbReference>
<evidence type="ECO:0000259" key="1">
    <source>
        <dbReference type="PROSITE" id="PS50404"/>
    </source>
</evidence>
<accession>A0A9X2EQP4</accession>
<dbReference type="InterPro" id="IPR036249">
    <property type="entry name" value="Thioredoxin-like_sf"/>
</dbReference>
<name>A0A9X2EQP4_9GAMM</name>
<evidence type="ECO:0000313" key="3">
    <source>
        <dbReference type="Proteomes" id="UP001139028"/>
    </source>
</evidence>
<reference evidence="2" key="1">
    <citation type="journal article" date="2022" name="Arch. Microbiol.">
        <title>Microbulbifer okhotskensis sp. nov., isolated from a deep bottom sediment of the Okhotsk Sea.</title>
        <authorList>
            <person name="Romanenko L."/>
            <person name="Kurilenko V."/>
            <person name="Otstavnykh N."/>
            <person name="Velansky P."/>
            <person name="Isaeva M."/>
            <person name="Mikhailov V."/>
        </authorList>
    </citation>
    <scope>NUCLEOTIDE SEQUENCE</scope>
    <source>
        <strain evidence="2">OS29</strain>
    </source>
</reference>
<feature type="domain" description="GST N-terminal" evidence="1">
    <location>
        <begin position="1"/>
        <end position="48"/>
    </location>
</feature>
<proteinExistence type="predicted"/>
<dbReference type="AlphaFoldDB" id="A0A9X2EQP4"/>
<organism evidence="2 3">
    <name type="scientific">Microbulbifer okhotskensis</name>
    <dbReference type="NCBI Taxonomy" id="2926617"/>
    <lineage>
        <taxon>Bacteria</taxon>
        <taxon>Pseudomonadati</taxon>
        <taxon>Pseudomonadota</taxon>
        <taxon>Gammaproteobacteria</taxon>
        <taxon>Cellvibrionales</taxon>
        <taxon>Microbulbiferaceae</taxon>
        <taxon>Microbulbifer</taxon>
    </lineage>
</organism>
<dbReference type="Gene3D" id="3.40.30.10">
    <property type="entry name" value="Glutaredoxin"/>
    <property type="match status" value="1"/>
</dbReference>
<dbReference type="Proteomes" id="UP001139028">
    <property type="component" value="Unassembled WGS sequence"/>
</dbReference>